<reference evidence="4" key="1">
    <citation type="journal article" date="2019" name="Int. J. Syst. Evol. Microbiol.">
        <title>The Global Catalogue of Microorganisms (GCM) 10K type strain sequencing project: providing services to taxonomists for standard genome sequencing and annotation.</title>
        <authorList>
            <consortium name="The Broad Institute Genomics Platform"/>
            <consortium name="The Broad Institute Genome Sequencing Center for Infectious Disease"/>
            <person name="Wu L."/>
            <person name="Ma J."/>
        </authorList>
    </citation>
    <scope>NUCLEOTIDE SEQUENCE [LARGE SCALE GENOMIC DNA]</scope>
    <source>
        <strain evidence="4">KCTC 3950</strain>
    </source>
</reference>
<dbReference type="PANTHER" id="PTHR24321">
    <property type="entry name" value="DEHYDROGENASES, SHORT CHAIN"/>
    <property type="match status" value="1"/>
</dbReference>
<sequence length="276" mass="28073">MKLKNKVAIVTGGVSGIGLATVRLFSDEGAIVVLADSSGEGYTVAAELVREGREATFVLTDLTKESDVRYLIEAAVERYGRVDVLFANPGTASYPARPGDAEEQRASSMDAGLSAVFLTDKYAIRQMMKQGGGVIVNNAASLTAAGGAGGPMGGGSPFAAKGGVVNMTRSLGVTYAKEGIRINAVCPGYVETPAPALAAGSGAERLRMEEALPLGRLGRPEEVARAVLFLASDDASFIIGASVPVDGGYAASSPGMAVTPPAPAAAFAHAATPYFA</sequence>
<dbReference type="InterPro" id="IPR036291">
    <property type="entry name" value="NAD(P)-bd_dom_sf"/>
</dbReference>
<accession>A0ABW5PKB8</accession>
<dbReference type="Pfam" id="PF13561">
    <property type="entry name" value="adh_short_C2"/>
    <property type="match status" value="1"/>
</dbReference>
<dbReference type="Proteomes" id="UP001597541">
    <property type="component" value="Unassembled WGS sequence"/>
</dbReference>
<dbReference type="CDD" id="cd05233">
    <property type="entry name" value="SDR_c"/>
    <property type="match status" value="1"/>
</dbReference>
<dbReference type="GO" id="GO:0016491">
    <property type="term" value="F:oxidoreductase activity"/>
    <property type="evidence" value="ECO:0007669"/>
    <property type="project" value="UniProtKB-KW"/>
</dbReference>
<dbReference type="RefSeq" id="WP_377605462.1">
    <property type="nucleotide sequence ID" value="NZ_JBHUME010000012.1"/>
</dbReference>
<dbReference type="PRINTS" id="PR00081">
    <property type="entry name" value="GDHRDH"/>
</dbReference>
<dbReference type="InterPro" id="IPR002347">
    <property type="entry name" value="SDR_fam"/>
</dbReference>
<protein>
    <submittedName>
        <fullName evidence="3">SDR family NAD(P)-dependent oxidoreductase</fullName>
        <ecNumber evidence="3">1.1.1.-</ecNumber>
    </submittedName>
</protein>
<keyword evidence="2 3" id="KW-0560">Oxidoreductase</keyword>
<evidence type="ECO:0000256" key="2">
    <source>
        <dbReference type="ARBA" id="ARBA00023002"/>
    </source>
</evidence>
<dbReference type="PANTHER" id="PTHR24321:SF11">
    <property type="entry name" value="BLR0893 PROTEIN"/>
    <property type="match status" value="1"/>
</dbReference>
<dbReference type="EC" id="1.1.1.-" evidence="3"/>
<comment type="caution">
    <text evidence="3">The sequence shown here is derived from an EMBL/GenBank/DDBJ whole genome shotgun (WGS) entry which is preliminary data.</text>
</comment>
<evidence type="ECO:0000313" key="4">
    <source>
        <dbReference type="Proteomes" id="UP001597541"/>
    </source>
</evidence>
<keyword evidence="4" id="KW-1185">Reference proteome</keyword>
<dbReference type="SUPFAM" id="SSF51735">
    <property type="entry name" value="NAD(P)-binding Rossmann-fold domains"/>
    <property type="match status" value="1"/>
</dbReference>
<evidence type="ECO:0000256" key="1">
    <source>
        <dbReference type="ARBA" id="ARBA00006484"/>
    </source>
</evidence>
<proteinExistence type="inferred from homology"/>
<gene>
    <name evidence="3" type="ORF">ACFSUF_19065</name>
</gene>
<dbReference type="Gene3D" id="3.40.50.720">
    <property type="entry name" value="NAD(P)-binding Rossmann-like Domain"/>
    <property type="match status" value="1"/>
</dbReference>
<dbReference type="EMBL" id="JBHUME010000012">
    <property type="protein sequence ID" value="MFD2614517.1"/>
    <property type="molecule type" value="Genomic_DNA"/>
</dbReference>
<comment type="similarity">
    <text evidence="1">Belongs to the short-chain dehydrogenases/reductases (SDR) family.</text>
</comment>
<organism evidence="3 4">
    <name type="scientific">Paenibacillus gansuensis</name>
    <dbReference type="NCBI Taxonomy" id="306542"/>
    <lineage>
        <taxon>Bacteria</taxon>
        <taxon>Bacillati</taxon>
        <taxon>Bacillota</taxon>
        <taxon>Bacilli</taxon>
        <taxon>Bacillales</taxon>
        <taxon>Paenibacillaceae</taxon>
        <taxon>Paenibacillus</taxon>
    </lineage>
</organism>
<evidence type="ECO:0000313" key="3">
    <source>
        <dbReference type="EMBL" id="MFD2614517.1"/>
    </source>
</evidence>
<name>A0ABW5PKB8_9BACL</name>